<dbReference type="Gene3D" id="1.10.530.10">
    <property type="match status" value="1"/>
</dbReference>
<sequence>MKIPLMKVGALTCLTLGLFNGQAFAESGITNACSSFGEIQSNVNPSHKQINCLLTNAAIEAEIPPEVVKAVATQENGDWRQFNEDGKPIISGDGGTGLMQLTNKSGYDQKKLENDIVYNIEAGVEVLSGMYSRRDLPKIKGAGRRVIENWYFPVMAYNGTKPVNSPLYQENGKINPNAYQEEVFSEIEKQSYLDGTKLAKYPFKTTDFQYDRESTENIIFKNLEYTLTDQTHDSVYWFKAGDKVVTTSSANIRKEISTTAGAVLVPPNTSLIVTGDFVYHESKGNKFVFYPVQTEDKSIKGYVSSAYISNRPSAVLPIKDTNMPVISGAAGKSIPFNSSFNPKTSVKAKDDKDGDLTSAIRVEGKVDTKKVGTYNLTYTVADKAGNVAKVTRKITVYDKVKPVISSAGNKTIKLNSSFNPKTNVNAMDNADGSLTSKIKVTGTVNTKKKGTYTLKYTVTDSSKNAATVTRKITIDGTKPVISGANSKTVGYYSTFSPKSGVSAKDNLDGNMTSKIKVTGTVNTKKKGTYTLKYTVTDSSKNTAAVTRKITVDSTNPVISGAKSKTIAYNSSFNPKSGVSAKDNLDGSLTSKIKITGTVNTKKKGTYTLTYTVTDKSKNKAEVKRKITVK</sequence>
<evidence type="ECO:0000256" key="2">
    <source>
        <dbReference type="SAM" id="SignalP"/>
    </source>
</evidence>
<evidence type="ECO:0000313" key="5">
    <source>
        <dbReference type="EMBL" id="SIQ11322.1"/>
    </source>
</evidence>
<feature type="domain" description="Pesticidal crystal protein Cry22Aa Ig-like" evidence="4">
    <location>
        <begin position="481"/>
        <end position="551"/>
    </location>
</feature>
<dbReference type="PANTHER" id="PTHR15127">
    <property type="entry name" value="HEAVYWEIGHT, ISOFORM A"/>
    <property type="match status" value="1"/>
</dbReference>
<dbReference type="Proteomes" id="UP000185829">
    <property type="component" value="Unassembled WGS sequence"/>
</dbReference>
<feature type="domain" description="Pesticidal crystal protein Cry22Aa Ig-like" evidence="4">
    <location>
        <begin position="558"/>
        <end position="628"/>
    </location>
</feature>
<accession>A0A9X8R2F6</accession>
<feature type="chain" id="PRO_5040865315" description="DUF5011 domain-containing protein" evidence="2">
    <location>
        <begin position="26"/>
        <end position="629"/>
    </location>
</feature>
<evidence type="ECO:0000259" key="4">
    <source>
        <dbReference type="Pfam" id="PF16403"/>
    </source>
</evidence>
<comment type="caution">
    <text evidence="5">The sequence shown here is derived from an EMBL/GenBank/DDBJ whole genome shotgun (WGS) entry which is preliminary data.</text>
</comment>
<dbReference type="SUPFAM" id="SSF53955">
    <property type="entry name" value="Lysozyme-like"/>
    <property type="match status" value="1"/>
</dbReference>
<dbReference type="AlphaFoldDB" id="A0A9X8R2F6"/>
<feature type="domain" description="Pesticidal crystal protein Cry22Aa Ig-like" evidence="4">
    <location>
        <begin position="411"/>
        <end position="474"/>
    </location>
</feature>
<feature type="domain" description="Transglycosylase SLT" evidence="3">
    <location>
        <begin position="57"/>
        <end position="159"/>
    </location>
</feature>
<dbReference type="PANTHER" id="PTHR15127:SF32">
    <property type="entry name" value="HEAVYWEIGHT, ISOFORM A"/>
    <property type="match status" value="1"/>
</dbReference>
<proteinExistence type="predicted"/>
<dbReference type="InterPro" id="IPR008258">
    <property type="entry name" value="Transglycosylase_SLT_dom_1"/>
</dbReference>
<evidence type="ECO:0000256" key="1">
    <source>
        <dbReference type="ARBA" id="ARBA00022999"/>
    </source>
</evidence>
<protein>
    <recommendedName>
        <fullName evidence="7">DUF5011 domain-containing protein</fullName>
    </recommendedName>
</protein>
<feature type="signal peptide" evidence="2">
    <location>
        <begin position="1"/>
        <end position="25"/>
    </location>
</feature>
<dbReference type="Pfam" id="PF16403">
    <property type="entry name" value="Bact_surface_Ig-like"/>
    <property type="match status" value="4"/>
</dbReference>
<dbReference type="InterPro" id="IPR013783">
    <property type="entry name" value="Ig-like_fold"/>
</dbReference>
<evidence type="ECO:0008006" key="7">
    <source>
        <dbReference type="Google" id="ProtNLM"/>
    </source>
</evidence>
<gene>
    <name evidence="5" type="ORF">SAMN05878482_101382</name>
</gene>
<dbReference type="GO" id="GO:0001784">
    <property type="term" value="F:phosphotyrosine residue binding"/>
    <property type="evidence" value="ECO:0007669"/>
    <property type="project" value="TreeGrafter"/>
</dbReference>
<keyword evidence="1" id="KW-0727">SH2 domain</keyword>
<name>A0A9X8R2F6_9BACI</name>
<dbReference type="RefSeq" id="WP_076364598.1">
    <property type="nucleotide sequence ID" value="NZ_FTMX01000001.1"/>
</dbReference>
<dbReference type="EMBL" id="FTMX01000001">
    <property type="protein sequence ID" value="SIQ11322.1"/>
    <property type="molecule type" value="Genomic_DNA"/>
</dbReference>
<dbReference type="Pfam" id="PF01464">
    <property type="entry name" value="SLT"/>
    <property type="match status" value="1"/>
</dbReference>
<dbReference type="InterPro" id="IPR051846">
    <property type="entry name" value="SH2_domain_adapters"/>
</dbReference>
<organism evidence="5 6">
    <name type="scientific">Peribacillus simplex</name>
    <dbReference type="NCBI Taxonomy" id="1478"/>
    <lineage>
        <taxon>Bacteria</taxon>
        <taxon>Bacillati</taxon>
        <taxon>Bacillota</taxon>
        <taxon>Bacilli</taxon>
        <taxon>Bacillales</taxon>
        <taxon>Bacillaceae</taxon>
        <taxon>Peribacillus</taxon>
    </lineage>
</organism>
<reference evidence="5 6" key="1">
    <citation type="submission" date="2017-01" db="EMBL/GenBank/DDBJ databases">
        <authorList>
            <person name="Varghese N."/>
            <person name="Submissions S."/>
        </authorList>
    </citation>
    <scope>NUCLEOTIDE SEQUENCE [LARGE SCALE GENOMIC DNA]</scope>
    <source>
        <strain evidence="5 6">RUG2-6</strain>
    </source>
</reference>
<dbReference type="Gene3D" id="2.60.40.10">
    <property type="entry name" value="Immunoglobulins"/>
    <property type="match status" value="4"/>
</dbReference>
<evidence type="ECO:0000313" key="6">
    <source>
        <dbReference type="Proteomes" id="UP000185829"/>
    </source>
</evidence>
<dbReference type="InterPro" id="IPR032179">
    <property type="entry name" value="Cry22Aa_Ig-like"/>
</dbReference>
<keyword evidence="2" id="KW-0732">Signal</keyword>
<dbReference type="InterPro" id="IPR023346">
    <property type="entry name" value="Lysozyme-like_dom_sf"/>
</dbReference>
<feature type="domain" description="Pesticidal crystal protein Cry22Aa Ig-like" evidence="4">
    <location>
        <begin position="327"/>
        <end position="396"/>
    </location>
</feature>
<evidence type="ECO:0000259" key="3">
    <source>
        <dbReference type="Pfam" id="PF01464"/>
    </source>
</evidence>